<keyword evidence="3" id="KW-1185">Reference proteome</keyword>
<evidence type="ECO:0000313" key="2">
    <source>
        <dbReference type="EMBL" id="SDF71490.1"/>
    </source>
</evidence>
<dbReference type="RefSeq" id="WP_089964323.1">
    <property type="nucleotide sequence ID" value="NZ_FNAV01000065.1"/>
</dbReference>
<dbReference type="AlphaFoldDB" id="A0A1G7NDW8"/>
<feature type="region of interest" description="Disordered" evidence="1">
    <location>
        <begin position="31"/>
        <end position="52"/>
    </location>
</feature>
<dbReference type="Gene3D" id="1.10.10.60">
    <property type="entry name" value="Homeodomain-like"/>
    <property type="match status" value="1"/>
</dbReference>
<feature type="compositionally biased region" description="Polar residues" evidence="1">
    <location>
        <begin position="35"/>
        <end position="52"/>
    </location>
</feature>
<sequence length="178" mass="19668">MPRGPRLTHKDITEINRLVGEGLPDTEIARRSGRSRQTVARVRNQTVSSHTTTDGAVISTRVTREEYAAFKALMEAEGLTSSDGIRRLMRLAVGALDLRVEEIEALAQSRRELVAVGRNLNQMTQLANSGRLKWNARDGKTVAQIDARVGDLTEALTTFINVARRRTLADVTFPGEDT</sequence>
<dbReference type="InterPro" id="IPR053842">
    <property type="entry name" value="NikA-like"/>
</dbReference>
<proteinExistence type="predicted"/>
<organism evidence="2 3">
    <name type="scientific">Salipiger thiooxidans</name>
    <dbReference type="NCBI Taxonomy" id="282683"/>
    <lineage>
        <taxon>Bacteria</taxon>
        <taxon>Pseudomonadati</taxon>
        <taxon>Pseudomonadota</taxon>
        <taxon>Alphaproteobacteria</taxon>
        <taxon>Rhodobacterales</taxon>
        <taxon>Roseobacteraceae</taxon>
        <taxon>Salipiger</taxon>
    </lineage>
</organism>
<dbReference type="Pfam" id="PF21983">
    <property type="entry name" value="NikA-like"/>
    <property type="match status" value="1"/>
</dbReference>
<evidence type="ECO:0008006" key="4">
    <source>
        <dbReference type="Google" id="ProtNLM"/>
    </source>
</evidence>
<protein>
    <recommendedName>
        <fullName evidence="4">Helix-turn-helix domain-containing protein</fullName>
    </recommendedName>
</protein>
<evidence type="ECO:0000256" key="1">
    <source>
        <dbReference type="SAM" id="MobiDB-lite"/>
    </source>
</evidence>
<name>A0A1G7NDW8_9RHOB</name>
<evidence type="ECO:0000313" key="3">
    <source>
        <dbReference type="Proteomes" id="UP000198994"/>
    </source>
</evidence>
<accession>A0A1G7NDW8</accession>
<gene>
    <name evidence="2" type="ORF">SAMN04488105_1652</name>
</gene>
<dbReference type="EMBL" id="FNAV01000065">
    <property type="protein sequence ID" value="SDF71490.1"/>
    <property type="molecule type" value="Genomic_DNA"/>
</dbReference>
<dbReference type="Proteomes" id="UP000198994">
    <property type="component" value="Unassembled WGS sequence"/>
</dbReference>
<dbReference type="OrthoDB" id="7723136at2"/>
<reference evidence="3" key="1">
    <citation type="submission" date="2016-10" db="EMBL/GenBank/DDBJ databases">
        <authorList>
            <person name="Varghese N."/>
            <person name="Submissions S."/>
        </authorList>
    </citation>
    <scope>NUCLEOTIDE SEQUENCE [LARGE SCALE GENOMIC DNA]</scope>
    <source>
        <strain evidence="3">DSM 10146</strain>
    </source>
</reference>